<dbReference type="Pfam" id="PF00089">
    <property type="entry name" value="Trypsin"/>
    <property type="match status" value="1"/>
</dbReference>
<dbReference type="Gene3D" id="2.40.10.10">
    <property type="entry name" value="Trypsin-like serine proteases"/>
    <property type="match status" value="1"/>
</dbReference>
<dbReference type="GO" id="GO:0005576">
    <property type="term" value="C:extracellular region"/>
    <property type="evidence" value="ECO:0007669"/>
    <property type="project" value="UniProtKB-SubCell"/>
</dbReference>
<keyword evidence="7" id="KW-0325">Glycoprotein</keyword>
<accession>A0AAD5Q5T6</accession>
<dbReference type="InterPro" id="IPR043504">
    <property type="entry name" value="Peptidase_S1_PA_chymotrypsin"/>
</dbReference>
<evidence type="ECO:0000256" key="4">
    <source>
        <dbReference type="ARBA" id="ARBA00022729"/>
    </source>
</evidence>
<name>A0AAD5Q5T6_PYTIN</name>
<dbReference type="PRINTS" id="PR00722">
    <property type="entry name" value="CHYMOTRYPSIN"/>
</dbReference>
<dbReference type="CDD" id="cd00190">
    <property type="entry name" value="Tryp_SPc"/>
    <property type="match status" value="1"/>
</dbReference>
<dbReference type="AlphaFoldDB" id="A0AAD5Q5T6"/>
<feature type="domain" description="Peptidase S1" evidence="11">
    <location>
        <begin position="39"/>
        <end position="256"/>
    </location>
</feature>
<dbReference type="PROSITE" id="PS00135">
    <property type="entry name" value="TRYPSIN_SER"/>
    <property type="match status" value="1"/>
</dbReference>
<dbReference type="GO" id="GO:0006508">
    <property type="term" value="P:proteolysis"/>
    <property type="evidence" value="ECO:0007669"/>
    <property type="project" value="UniProtKB-KW"/>
</dbReference>
<comment type="subcellular location">
    <subcellularLocation>
        <location evidence="1">Secreted</location>
    </subcellularLocation>
</comment>
<keyword evidence="8" id="KW-0720">Serine protease</keyword>
<feature type="compositionally biased region" description="Low complexity" evidence="9">
    <location>
        <begin position="269"/>
        <end position="311"/>
    </location>
</feature>
<comment type="caution">
    <text evidence="12">The sequence shown here is derived from an EMBL/GenBank/DDBJ whole genome shotgun (WGS) entry which is preliminary data.</text>
</comment>
<organism evidence="12 13">
    <name type="scientific">Pythium insidiosum</name>
    <name type="common">Pythiosis disease agent</name>
    <dbReference type="NCBI Taxonomy" id="114742"/>
    <lineage>
        <taxon>Eukaryota</taxon>
        <taxon>Sar</taxon>
        <taxon>Stramenopiles</taxon>
        <taxon>Oomycota</taxon>
        <taxon>Peronosporomycetes</taxon>
        <taxon>Pythiales</taxon>
        <taxon>Pythiaceae</taxon>
        <taxon>Pythium</taxon>
    </lineage>
</organism>
<evidence type="ECO:0000256" key="9">
    <source>
        <dbReference type="SAM" id="MobiDB-lite"/>
    </source>
</evidence>
<feature type="signal peptide" evidence="10">
    <location>
        <begin position="1"/>
        <end position="19"/>
    </location>
</feature>
<dbReference type="InterPro" id="IPR001254">
    <property type="entry name" value="Trypsin_dom"/>
</dbReference>
<dbReference type="InterPro" id="IPR009003">
    <property type="entry name" value="Peptidase_S1_PA"/>
</dbReference>
<dbReference type="SMART" id="SM00020">
    <property type="entry name" value="Tryp_SPc"/>
    <property type="match status" value="1"/>
</dbReference>
<feature type="compositionally biased region" description="Polar residues" evidence="9">
    <location>
        <begin position="361"/>
        <end position="374"/>
    </location>
</feature>
<evidence type="ECO:0000259" key="11">
    <source>
        <dbReference type="PROSITE" id="PS50240"/>
    </source>
</evidence>
<keyword evidence="8" id="KW-0378">Hydrolase</keyword>
<feature type="compositionally biased region" description="Pro residues" evidence="9">
    <location>
        <begin position="332"/>
        <end position="348"/>
    </location>
</feature>
<protein>
    <recommendedName>
        <fullName evidence="11">Peptidase S1 domain-containing protein</fullName>
    </recommendedName>
</protein>
<comment type="similarity">
    <text evidence="2">Belongs to the peptidase S1 family.</text>
</comment>
<evidence type="ECO:0000256" key="8">
    <source>
        <dbReference type="RuleBase" id="RU363034"/>
    </source>
</evidence>
<evidence type="ECO:0000256" key="2">
    <source>
        <dbReference type="ARBA" id="ARBA00007664"/>
    </source>
</evidence>
<evidence type="ECO:0000313" key="13">
    <source>
        <dbReference type="Proteomes" id="UP001209570"/>
    </source>
</evidence>
<dbReference type="SUPFAM" id="SSF50494">
    <property type="entry name" value="Trypsin-like serine proteases"/>
    <property type="match status" value="1"/>
</dbReference>
<dbReference type="PROSITE" id="PS50240">
    <property type="entry name" value="TRYPSIN_DOM"/>
    <property type="match status" value="1"/>
</dbReference>
<dbReference type="InterPro" id="IPR050430">
    <property type="entry name" value="Peptidase_S1"/>
</dbReference>
<feature type="region of interest" description="Disordered" evidence="9">
    <location>
        <begin position="259"/>
        <end position="509"/>
    </location>
</feature>
<evidence type="ECO:0000256" key="1">
    <source>
        <dbReference type="ARBA" id="ARBA00004613"/>
    </source>
</evidence>
<dbReference type="Proteomes" id="UP001209570">
    <property type="component" value="Unassembled WGS sequence"/>
</dbReference>
<keyword evidence="6" id="KW-1015">Disulfide bond</keyword>
<keyword evidence="13" id="KW-1185">Reference proteome</keyword>
<dbReference type="EMBL" id="JAKCXM010000739">
    <property type="protein sequence ID" value="KAJ0392045.1"/>
    <property type="molecule type" value="Genomic_DNA"/>
</dbReference>
<dbReference type="PANTHER" id="PTHR24276:SF98">
    <property type="entry name" value="FI18310P1-RELATED"/>
    <property type="match status" value="1"/>
</dbReference>
<feature type="compositionally biased region" description="Basic residues" evidence="9">
    <location>
        <begin position="500"/>
        <end position="509"/>
    </location>
</feature>
<keyword evidence="3" id="KW-0964">Secreted</keyword>
<evidence type="ECO:0000256" key="10">
    <source>
        <dbReference type="SAM" id="SignalP"/>
    </source>
</evidence>
<evidence type="ECO:0000313" key="12">
    <source>
        <dbReference type="EMBL" id="KAJ0392045.1"/>
    </source>
</evidence>
<reference evidence="12" key="1">
    <citation type="submission" date="2021-12" db="EMBL/GenBank/DDBJ databases">
        <title>Prjna785345.</title>
        <authorList>
            <person name="Rujirawat T."/>
            <person name="Krajaejun T."/>
        </authorList>
    </citation>
    <scope>NUCLEOTIDE SEQUENCE</scope>
    <source>
        <strain evidence="12">Pi057C3</strain>
    </source>
</reference>
<feature type="compositionally biased region" description="Low complexity" evidence="9">
    <location>
        <begin position="444"/>
        <end position="463"/>
    </location>
</feature>
<dbReference type="PANTHER" id="PTHR24276">
    <property type="entry name" value="POLYSERASE-RELATED"/>
    <property type="match status" value="1"/>
</dbReference>
<evidence type="ECO:0000256" key="3">
    <source>
        <dbReference type="ARBA" id="ARBA00022525"/>
    </source>
</evidence>
<sequence length="509" mass="50653">MQLRYLFGLFATAATVAHAIDFKDVNGDGVGTVDEEQRIYGGDEADASKFPFIASIRRSATGSTFCGGALIAPQYVLTAAHCVKNGTLFVSLGSRYASGDKEGERLQVVESYVHEQYDKPKHLYDVAVLKLEKPSTVQPVALANGDGSDNPENAIGAVRGWGMTEKGTSSENMLEVNVRIISNAECNKQYNNRITEGMLCAGEGGGKDSCQGDSGGPLMVKDKLVGVVSWGGKCGEQAGVYSRVSFVLDWVKGKIGASNGPAPTPAGPAPTSAGPVPTSATPVATTAAPVPTSAAPIPATSTPVVTPAPTSEGKDESGSNSGKPSDGGKMPGPKPGKGPVPAPIPMPAPTKAGGDKPVTPCPSSSTPASGNGDSVPTPAPTPAGGKGGASTPVPSAVPSPAPTPAGGKGGASTPTPNPASGRGDSIPTQAPGKGGNTPAPVPTTPSSGNGGYTPSSPSTPSSGDQANKPTPAPGKGDYAPSPATPSSGGKGDTTTPAPTKPRKKNCKSV</sequence>
<dbReference type="InterPro" id="IPR033116">
    <property type="entry name" value="TRYPSIN_SER"/>
</dbReference>
<evidence type="ECO:0000256" key="6">
    <source>
        <dbReference type="ARBA" id="ARBA00023157"/>
    </source>
</evidence>
<dbReference type="InterPro" id="IPR001314">
    <property type="entry name" value="Peptidase_S1A"/>
</dbReference>
<dbReference type="FunFam" id="2.40.10.10:FF:000156">
    <property type="entry name" value="MIP06385p"/>
    <property type="match status" value="1"/>
</dbReference>
<evidence type="ECO:0000256" key="7">
    <source>
        <dbReference type="ARBA" id="ARBA00023180"/>
    </source>
</evidence>
<feature type="chain" id="PRO_5042181442" description="Peptidase S1 domain-containing protein" evidence="10">
    <location>
        <begin position="20"/>
        <end position="509"/>
    </location>
</feature>
<evidence type="ECO:0000256" key="5">
    <source>
        <dbReference type="ARBA" id="ARBA00023026"/>
    </source>
</evidence>
<dbReference type="GO" id="GO:0004252">
    <property type="term" value="F:serine-type endopeptidase activity"/>
    <property type="evidence" value="ECO:0007669"/>
    <property type="project" value="InterPro"/>
</dbReference>
<keyword evidence="5" id="KW-0843">Virulence</keyword>
<gene>
    <name evidence="12" type="ORF">P43SY_000952</name>
</gene>
<keyword evidence="8" id="KW-0645">Protease</keyword>
<dbReference type="PROSITE" id="PS00134">
    <property type="entry name" value="TRYPSIN_HIS"/>
    <property type="match status" value="1"/>
</dbReference>
<proteinExistence type="inferred from homology"/>
<dbReference type="InterPro" id="IPR018114">
    <property type="entry name" value="TRYPSIN_HIS"/>
</dbReference>
<keyword evidence="4 10" id="KW-0732">Signal</keyword>